<comment type="caution">
    <text evidence="2">The sequence shown here is derived from an EMBL/GenBank/DDBJ whole genome shotgun (WGS) entry which is preliminary data.</text>
</comment>
<dbReference type="Proteomes" id="UP001189429">
    <property type="component" value="Unassembled WGS sequence"/>
</dbReference>
<sequence length="115" mass="12428">RDTACGWPPHRFFFGTGSGIVHVAQRGHRHHVRERCGRLAHGGVRGRRPLRAARARLRAAARGGRGLRGGGRRRRGRADSGVPGVRRRRCPRPRGGPVARGALSPPPESLCACAP</sequence>
<dbReference type="EMBL" id="CAUYUJ010017168">
    <property type="protein sequence ID" value="CAK0872388.1"/>
    <property type="molecule type" value="Genomic_DNA"/>
</dbReference>
<proteinExistence type="predicted"/>
<gene>
    <name evidence="2" type="ORF">PCOR1329_LOCUS57876</name>
</gene>
<name>A0ABN9VGR6_9DINO</name>
<evidence type="ECO:0000313" key="2">
    <source>
        <dbReference type="EMBL" id="CAK0872388.1"/>
    </source>
</evidence>
<evidence type="ECO:0000313" key="3">
    <source>
        <dbReference type="Proteomes" id="UP001189429"/>
    </source>
</evidence>
<evidence type="ECO:0000256" key="1">
    <source>
        <dbReference type="SAM" id="MobiDB-lite"/>
    </source>
</evidence>
<feature type="region of interest" description="Disordered" evidence="1">
    <location>
        <begin position="58"/>
        <end position="115"/>
    </location>
</feature>
<protein>
    <submittedName>
        <fullName evidence="2">Uncharacterized protein</fullName>
    </submittedName>
</protein>
<reference evidence="2" key="1">
    <citation type="submission" date="2023-10" db="EMBL/GenBank/DDBJ databases">
        <authorList>
            <person name="Chen Y."/>
            <person name="Shah S."/>
            <person name="Dougan E. K."/>
            <person name="Thang M."/>
            <person name="Chan C."/>
        </authorList>
    </citation>
    <scope>NUCLEOTIDE SEQUENCE [LARGE SCALE GENOMIC DNA]</scope>
</reference>
<feature type="non-terminal residue" evidence="2">
    <location>
        <position position="115"/>
    </location>
</feature>
<organism evidence="2 3">
    <name type="scientific">Prorocentrum cordatum</name>
    <dbReference type="NCBI Taxonomy" id="2364126"/>
    <lineage>
        <taxon>Eukaryota</taxon>
        <taxon>Sar</taxon>
        <taxon>Alveolata</taxon>
        <taxon>Dinophyceae</taxon>
        <taxon>Prorocentrales</taxon>
        <taxon>Prorocentraceae</taxon>
        <taxon>Prorocentrum</taxon>
    </lineage>
</organism>
<feature type="non-terminal residue" evidence="2">
    <location>
        <position position="1"/>
    </location>
</feature>
<accession>A0ABN9VGR6</accession>
<keyword evidence="3" id="KW-1185">Reference proteome</keyword>